<evidence type="ECO:0000313" key="2">
    <source>
        <dbReference type="Proteomes" id="UP001597052"/>
    </source>
</evidence>
<protein>
    <submittedName>
        <fullName evidence="1">Uncharacterized protein</fullName>
    </submittedName>
</protein>
<evidence type="ECO:0000313" key="1">
    <source>
        <dbReference type="EMBL" id="MFD1642367.1"/>
    </source>
</evidence>
<dbReference type="AlphaFoldDB" id="A0ABD6D864"/>
<dbReference type="Proteomes" id="UP001597052">
    <property type="component" value="Unassembled WGS sequence"/>
</dbReference>
<name>A0ABD6D864_9EURY</name>
<organism evidence="1 2">
    <name type="scientific">Halohasta litorea</name>
    <dbReference type="NCBI Taxonomy" id="869891"/>
    <lineage>
        <taxon>Archaea</taxon>
        <taxon>Methanobacteriati</taxon>
        <taxon>Methanobacteriota</taxon>
        <taxon>Stenosarchaea group</taxon>
        <taxon>Halobacteria</taxon>
        <taxon>Halobacteriales</taxon>
        <taxon>Haloferacaceae</taxon>
        <taxon>Halohasta</taxon>
    </lineage>
</organism>
<gene>
    <name evidence="1" type="ORF">ACFSBW_10835</name>
</gene>
<dbReference type="RefSeq" id="WP_256395263.1">
    <property type="nucleotide sequence ID" value="NZ_JANHDJ010000002.1"/>
</dbReference>
<sequence length="162" mass="16911">MTAYTRRRLLALGGAITAGAVAGCSGPENAAETAAEGESATGSVLETISLENLDDDARTVDVIAQWGDDIEYWETHDLGAIGESDSSLTLDGEWPTDPGEFQLTVRLSDDDTRAGVSSADLPDHDCLELVVLISREGELSILTDVSGGECSTDSDGDNSSDT</sequence>
<keyword evidence="2" id="KW-1185">Reference proteome</keyword>
<proteinExistence type="predicted"/>
<accession>A0ABD6D864</accession>
<dbReference type="PROSITE" id="PS51318">
    <property type="entry name" value="TAT"/>
    <property type="match status" value="1"/>
</dbReference>
<comment type="caution">
    <text evidence="1">The sequence shown here is derived from an EMBL/GenBank/DDBJ whole genome shotgun (WGS) entry which is preliminary data.</text>
</comment>
<dbReference type="PROSITE" id="PS51257">
    <property type="entry name" value="PROKAR_LIPOPROTEIN"/>
    <property type="match status" value="1"/>
</dbReference>
<reference evidence="1 2" key="1">
    <citation type="journal article" date="2019" name="Int. J. Syst. Evol. Microbiol.">
        <title>The Global Catalogue of Microorganisms (GCM) 10K type strain sequencing project: providing services to taxonomists for standard genome sequencing and annotation.</title>
        <authorList>
            <consortium name="The Broad Institute Genomics Platform"/>
            <consortium name="The Broad Institute Genome Sequencing Center for Infectious Disease"/>
            <person name="Wu L."/>
            <person name="Ma J."/>
        </authorList>
    </citation>
    <scope>NUCLEOTIDE SEQUENCE [LARGE SCALE GENOMIC DNA]</scope>
    <source>
        <strain evidence="1 2">CGMCC 1.10593</strain>
    </source>
</reference>
<dbReference type="InterPro" id="IPR006311">
    <property type="entry name" value="TAT_signal"/>
</dbReference>
<dbReference type="EMBL" id="JBHUDM010000002">
    <property type="protein sequence ID" value="MFD1642367.1"/>
    <property type="molecule type" value="Genomic_DNA"/>
</dbReference>